<dbReference type="PANTHER" id="PTHR31313:SF81">
    <property type="entry name" value="TY1 ENHANCER ACTIVATOR"/>
    <property type="match status" value="1"/>
</dbReference>
<dbReference type="PANTHER" id="PTHR31313">
    <property type="entry name" value="TY1 ENHANCER ACTIVATOR"/>
    <property type="match status" value="1"/>
</dbReference>
<dbReference type="STRING" id="578459.A0A194SA96"/>
<reference evidence="9 10" key="1">
    <citation type="journal article" date="2015" name="Front. Microbiol.">
        <title>Genome sequence of the plant growth promoting endophytic yeast Rhodotorula graminis WP1.</title>
        <authorList>
            <person name="Firrincieli A."/>
            <person name="Otillar R."/>
            <person name="Salamov A."/>
            <person name="Schmutz J."/>
            <person name="Khan Z."/>
            <person name="Redman R.S."/>
            <person name="Fleck N.D."/>
            <person name="Lindquist E."/>
            <person name="Grigoriev I.V."/>
            <person name="Doty S.L."/>
        </authorList>
    </citation>
    <scope>NUCLEOTIDE SEQUENCE [LARGE SCALE GENOMIC DNA]</scope>
    <source>
        <strain evidence="9 10">WP1</strain>
    </source>
</reference>
<feature type="region of interest" description="Disordered" evidence="7">
    <location>
        <begin position="239"/>
        <end position="261"/>
    </location>
</feature>
<protein>
    <recommendedName>
        <fullName evidence="8">Xylanolytic transcriptional activator regulatory domain-containing protein</fullName>
    </recommendedName>
</protein>
<keyword evidence="1" id="KW-0479">Metal-binding</keyword>
<dbReference type="GeneID" id="28976304"/>
<organism evidence="9 10">
    <name type="scientific">Rhodotorula graminis (strain WP1)</name>
    <dbReference type="NCBI Taxonomy" id="578459"/>
    <lineage>
        <taxon>Eukaryota</taxon>
        <taxon>Fungi</taxon>
        <taxon>Dikarya</taxon>
        <taxon>Basidiomycota</taxon>
        <taxon>Pucciniomycotina</taxon>
        <taxon>Microbotryomycetes</taxon>
        <taxon>Sporidiobolales</taxon>
        <taxon>Sporidiobolaceae</taxon>
        <taxon>Rhodotorula</taxon>
    </lineage>
</organism>
<dbReference type="GO" id="GO:0003677">
    <property type="term" value="F:DNA binding"/>
    <property type="evidence" value="ECO:0007669"/>
    <property type="project" value="UniProtKB-KW"/>
</dbReference>
<dbReference type="SMART" id="SM00906">
    <property type="entry name" value="Fungal_trans"/>
    <property type="match status" value="1"/>
</dbReference>
<feature type="domain" description="Xylanolytic transcriptional activator regulatory" evidence="8">
    <location>
        <begin position="400"/>
        <end position="490"/>
    </location>
</feature>
<gene>
    <name evidence="9" type="ORF">RHOBADRAFT_51470</name>
</gene>
<evidence type="ECO:0000256" key="2">
    <source>
        <dbReference type="ARBA" id="ARBA00022833"/>
    </source>
</evidence>
<feature type="compositionally biased region" description="Polar residues" evidence="7">
    <location>
        <begin position="120"/>
        <end position="140"/>
    </location>
</feature>
<name>A0A194SA96_RHOGW</name>
<feature type="compositionally biased region" description="Polar residues" evidence="7">
    <location>
        <begin position="22"/>
        <end position="36"/>
    </location>
</feature>
<feature type="compositionally biased region" description="Pro residues" evidence="7">
    <location>
        <begin position="211"/>
        <end position="220"/>
    </location>
</feature>
<evidence type="ECO:0000256" key="1">
    <source>
        <dbReference type="ARBA" id="ARBA00022723"/>
    </source>
</evidence>
<feature type="compositionally biased region" description="Basic residues" evidence="7">
    <location>
        <begin position="146"/>
        <end position="156"/>
    </location>
</feature>
<dbReference type="GO" id="GO:0008270">
    <property type="term" value="F:zinc ion binding"/>
    <property type="evidence" value="ECO:0007669"/>
    <property type="project" value="InterPro"/>
</dbReference>
<evidence type="ECO:0000256" key="4">
    <source>
        <dbReference type="ARBA" id="ARBA00023125"/>
    </source>
</evidence>
<dbReference type="GO" id="GO:0006351">
    <property type="term" value="P:DNA-templated transcription"/>
    <property type="evidence" value="ECO:0007669"/>
    <property type="project" value="InterPro"/>
</dbReference>
<evidence type="ECO:0000256" key="5">
    <source>
        <dbReference type="ARBA" id="ARBA00023163"/>
    </source>
</evidence>
<dbReference type="RefSeq" id="XP_018273692.1">
    <property type="nucleotide sequence ID" value="XM_018415856.1"/>
</dbReference>
<dbReference type="OMA" id="ACCIDER"/>
<sequence>MPPDRHYSPQLVPALDHDPLGSPSSSSHARNPPNSLGLSAVQEAQSQVSPHLLLVLQWQCTRLTLLPRRRCDGVQPLDMSSMRCDFDTEEERRKPVGGGKVAALEAKIAALERRLVEVTGHSSASPALGASNSRPASATTAGAAPHQHHQHQHQQHHAHDPTFQYNAPPYGVATNGAQPSLPHFDAFAAASIQQQQQQPPVASTSALPEYSFPPGPPTYPSQPSVSSYGQFSAPFDPFAPSVAGPSPSTAGPGHAPQSFANAYWHPAPAPASVPGNPRLPSPHLLERLLYIFFDTAHEAVDLVSRRRFMDAFALGPAHRDYPAQSLLHAMVATATDLAGDEVWDGEERYWGAQGPAEYHADFADVLIPLGFRTERNILQVAQAAVLFACFNLYHGRFSSAYIDTSVAVRICISLGLNHESYSPRDLPLSSFLSHRTFLTPPRDEEEMMERATTWWFALTVETFSAAATGWACCIDERDITTLIPAASPCGDDPTARDALYLHSPSFFSLNPPHLVRLVQINLKVTVLMNRVCTFVHRTTALANATPDRSALGPSDFPKIRASPAFTKLESALENFGRKAPAQLVTLLEPEAFLCPSLVATSVILLHERFSTSDDGDPSMVKCAEACRNIFQNMQVLNSASFHPRQIPPFLTFCWGVAGRTLIRELAIKHLRGVFDGDDVAQLRSCVRSICARLEQTRTPLGPNMAAALLVMLDHPDICLPSADAAARNPSGVTSIARLTSLLDAQNGHAAGGGGGGGGGGARNAVVADTVSKGAQGGGAGAVVGMVLPPGAGVPGG</sequence>
<feature type="region of interest" description="Disordered" evidence="7">
    <location>
        <begin position="191"/>
        <end position="227"/>
    </location>
</feature>
<evidence type="ECO:0000313" key="10">
    <source>
        <dbReference type="Proteomes" id="UP000053890"/>
    </source>
</evidence>
<keyword evidence="5" id="KW-0804">Transcription</keyword>
<dbReference type="Pfam" id="PF04082">
    <property type="entry name" value="Fungal_trans"/>
    <property type="match status" value="1"/>
</dbReference>
<evidence type="ECO:0000256" key="3">
    <source>
        <dbReference type="ARBA" id="ARBA00023015"/>
    </source>
</evidence>
<dbReference type="EMBL" id="KQ474074">
    <property type="protein sequence ID" value="KPV77643.1"/>
    <property type="molecule type" value="Genomic_DNA"/>
</dbReference>
<keyword evidence="2" id="KW-0862">Zinc</keyword>
<dbReference type="AlphaFoldDB" id="A0A194SA96"/>
<proteinExistence type="predicted"/>
<evidence type="ECO:0000256" key="6">
    <source>
        <dbReference type="ARBA" id="ARBA00023242"/>
    </source>
</evidence>
<keyword evidence="10" id="KW-1185">Reference proteome</keyword>
<keyword evidence="3" id="KW-0805">Transcription regulation</keyword>
<evidence type="ECO:0000256" key="7">
    <source>
        <dbReference type="SAM" id="MobiDB-lite"/>
    </source>
</evidence>
<dbReference type="Proteomes" id="UP000053890">
    <property type="component" value="Unassembled WGS sequence"/>
</dbReference>
<accession>A0A194SA96</accession>
<evidence type="ECO:0000259" key="8">
    <source>
        <dbReference type="SMART" id="SM00906"/>
    </source>
</evidence>
<keyword evidence="6" id="KW-0539">Nucleus</keyword>
<feature type="region of interest" description="Disordered" evidence="7">
    <location>
        <begin position="120"/>
        <end position="179"/>
    </location>
</feature>
<dbReference type="OrthoDB" id="5600212at2759"/>
<evidence type="ECO:0000313" key="9">
    <source>
        <dbReference type="EMBL" id="KPV77643.1"/>
    </source>
</evidence>
<dbReference type="InterPro" id="IPR007219">
    <property type="entry name" value="XnlR_reg_dom"/>
</dbReference>
<feature type="region of interest" description="Disordered" evidence="7">
    <location>
        <begin position="1"/>
        <end position="36"/>
    </location>
</feature>
<keyword evidence="4" id="KW-0238">DNA-binding</keyword>
<dbReference type="InterPro" id="IPR051615">
    <property type="entry name" value="Transcr_Regulatory_Elem"/>
</dbReference>
<dbReference type="CDD" id="cd12148">
    <property type="entry name" value="fungal_TF_MHR"/>
    <property type="match status" value="1"/>
</dbReference>